<reference evidence="5 6" key="1">
    <citation type="submission" date="2018-05" db="EMBL/GenBank/DDBJ databases">
        <title>A metagenomic window into the 2 km-deep terrestrial subsurface aquifer revealed taxonomically and functionally diverse microbial community comprising novel uncultured bacterial lineages.</title>
        <authorList>
            <person name="Kadnikov V.V."/>
            <person name="Mardanov A.V."/>
            <person name="Beletsky A.V."/>
            <person name="Banks D."/>
            <person name="Pimenov N.V."/>
            <person name="Frank Y.A."/>
            <person name="Karnachuk O.V."/>
            <person name="Ravin N.V."/>
        </authorList>
    </citation>
    <scope>NUCLEOTIDE SEQUENCE [LARGE SCALE GENOMIC DNA]</scope>
    <source>
        <strain evidence="5">BY</strain>
    </source>
</reference>
<organism evidence="5 6">
    <name type="scientific">Sumerlaea chitinivorans</name>
    <dbReference type="NCBI Taxonomy" id="2250252"/>
    <lineage>
        <taxon>Bacteria</taxon>
        <taxon>Candidatus Sumerlaeota</taxon>
        <taxon>Candidatus Sumerlaeia</taxon>
        <taxon>Candidatus Sumerlaeales</taxon>
        <taxon>Candidatus Sumerlaeaceae</taxon>
        <taxon>Candidatus Sumerlaea</taxon>
    </lineage>
</organism>
<dbReference type="SMART" id="SM00028">
    <property type="entry name" value="TPR"/>
    <property type="match status" value="3"/>
</dbReference>
<evidence type="ECO:0000256" key="1">
    <source>
        <dbReference type="ARBA" id="ARBA00022737"/>
    </source>
</evidence>
<protein>
    <submittedName>
        <fullName evidence="5">TPR domain protein</fullName>
    </submittedName>
</protein>
<dbReference type="Proteomes" id="UP000262583">
    <property type="component" value="Chromosome"/>
</dbReference>
<feature type="transmembrane region" description="Helical" evidence="4">
    <location>
        <begin position="25"/>
        <end position="46"/>
    </location>
</feature>
<dbReference type="PROSITE" id="PS50005">
    <property type="entry name" value="TPR"/>
    <property type="match status" value="1"/>
</dbReference>
<feature type="transmembrane region" description="Helical" evidence="4">
    <location>
        <begin position="345"/>
        <end position="364"/>
    </location>
</feature>
<keyword evidence="2 3" id="KW-0802">TPR repeat</keyword>
<sequence length="597" mass="66403">MTAEANATVTIHAVERAPSPPLPKWHFAFVAAVAFVLYLPSLRFSFVWDDTFFIVRNPAVQSPRYLWAYFTDATTYAWATTPGLYRPLRNISFLLDYVLVGLRPAWWHLHNVLLHTLNAVLVLWVVNRVVALRPSPASRAAALVATLLWVCHPVHTEAVAWVKSRDEMLFTAFYLAAFGLAWQAYFWRQFRARTCILVLLLFAGALLSKEMAASLPIVLSMGLWLLTPRDARRLRLPSAVLLLAGQLALLLAFVYVRHRVLGQTAQCPRLSGSLLGDMLTMVRAAARYVTLSVAPIRQLADYQAFGVTRSLAEPRWWVAVAILAASVGAWIAIARRDPRASFGMAWFWIALLPVSNIIPTMQFLAERFLYLPLVGLAVTVAALLDQAWYAAAQSASPQKAKQVAIVAATWLTLFVSLTSVRVHVWRDETILFATTYLDSPPCARIAQNLAVALTNRGQPEAAIQILEEVLADRQGVYKDMNAVVLECTLAQALVLSGRPAEALVHADRALALNLQYEEAWQIKGLAYGRMGDHERALACFVQALRTNPAAAEKARQNIRTALRYLGRFEDLKAFERGQIPLEKLAPPLPPPSSSKRP</sequence>
<proteinExistence type="predicted"/>
<gene>
    <name evidence="5" type="ORF">BRCON_1951</name>
</gene>
<dbReference type="Gene3D" id="1.25.40.10">
    <property type="entry name" value="Tetratricopeptide repeat domain"/>
    <property type="match status" value="1"/>
</dbReference>
<feature type="transmembrane region" description="Helical" evidence="4">
    <location>
        <begin position="370"/>
        <end position="391"/>
    </location>
</feature>
<keyword evidence="4" id="KW-1133">Transmembrane helix</keyword>
<keyword evidence="4" id="KW-0472">Membrane</keyword>
<evidence type="ECO:0000256" key="4">
    <source>
        <dbReference type="SAM" id="Phobius"/>
    </source>
</evidence>
<feature type="transmembrane region" description="Helical" evidence="4">
    <location>
        <begin position="316"/>
        <end position="333"/>
    </location>
</feature>
<evidence type="ECO:0000256" key="3">
    <source>
        <dbReference type="PROSITE-ProRule" id="PRU00339"/>
    </source>
</evidence>
<feature type="transmembrane region" description="Helical" evidence="4">
    <location>
        <begin position="238"/>
        <end position="256"/>
    </location>
</feature>
<feature type="transmembrane region" description="Helical" evidence="4">
    <location>
        <begin position="168"/>
        <end position="187"/>
    </location>
</feature>
<accession>A0A2Z4Y7B1</accession>
<dbReference type="KEGG" id="schv:BRCON_1951"/>
<keyword evidence="4" id="KW-0812">Transmembrane</keyword>
<dbReference type="PANTHER" id="PTHR44227">
    <property type="match status" value="1"/>
</dbReference>
<dbReference type="Pfam" id="PF13374">
    <property type="entry name" value="TPR_10"/>
    <property type="match status" value="1"/>
</dbReference>
<name>A0A2Z4Y7B1_SUMC1</name>
<evidence type="ECO:0000313" key="6">
    <source>
        <dbReference type="Proteomes" id="UP000262583"/>
    </source>
</evidence>
<dbReference type="InterPro" id="IPR052346">
    <property type="entry name" value="O-mannosyl-transferase_TMTC"/>
</dbReference>
<dbReference type="InterPro" id="IPR019734">
    <property type="entry name" value="TPR_rpt"/>
</dbReference>
<dbReference type="PANTHER" id="PTHR44227:SF3">
    <property type="entry name" value="PROTEIN O-MANNOSYL-TRANSFERASE TMTC4"/>
    <property type="match status" value="1"/>
</dbReference>
<dbReference type="Pfam" id="PF13181">
    <property type="entry name" value="TPR_8"/>
    <property type="match status" value="1"/>
</dbReference>
<feature type="transmembrane region" description="Helical" evidence="4">
    <location>
        <begin position="66"/>
        <end position="85"/>
    </location>
</feature>
<keyword evidence="1" id="KW-0677">Repeat</keyword>
<feature type="transmembrane region" description="Helical" evidence="4">
    <location>
        <begin position="403"/>
        <end position="425"/>
    </location>
</feature>
<dbReference type="AlphaFoldDB" id="A0A2Z4Y7B1"/>
<dbReference type="SUPFAM" id="SSF48452">
    <property type="entry name" value="TPR-like"/>
    <property type="match status" value="1"/>
</dbReference>
<feature type="transmembrane region" description="Helical" evidence="4">
    <location>
        <begin position="199"/>
        <end position="226"/>
    </location>
</feature>
<evidence type="ECO:0000256" key="2">
    <source>
        <dbReference type="ARBA" id="ARBA00022803"/>
    </source>
</evidence>
<evidence type="ECO:0000313" key="5">
    <source>
        <dbReference type="EMBL" id="AXA36728.1"/>
    </source>
</evidence>
<feature type="transmembrane region" description="Helical" evidence="4">
    <location>
        <begin position="138"/>
        <end position="156"/>
    </location>
</feature>
<feature type="transmembrane region" description="Helical" evidence="4">
    <location>
        <begin position="105"/>
        <end position="126"/>
    </location>
</feature>
<dbReference type="EMBL" id="CP030759">
    <property type="protein sequence ID" value="AXA36728.1"/>
    <property type="molecule type" value="Genomic_DNA"/>
</dbReference>
<dbReference type="InterPro" id="IPR011990">
    <property type="entry name" value="TPR-like_helical_dom_sf"/>
</dbReference>
<feature type="repeat" description="TPR" evidence="3">
    <location>
        <begin position="517"/>
        <end position="550"/>
    </location>
</feature>